<dbReference type="AlphaFoldDB" id="A0A0B0NGP9"/>
<dbReference type="Proteomes" id="UP000032142">
    <property type="component" value="Unassembled WGS sequence"/>
</dbReference>
<dbReference type="EMBL" id="KN393386">
    <property type="protein sequence ID" value="KHG10226.1"/>
    <property type="molecule type" value="Genomic_DNA"/>
</dbReference>
<proteinExistence type="predicted"/>
<organism evidence="1 2">
    <name type="scientific">Gossypium arboreum</name>
    <name type="common">Tree cotton</name>
    <name type="synonym">Gossypium nanking</name>
    <dbReference type="NCBI Taxonomy" id="29729"/>
    <lineage>
        <taxon>Eukaryota</taxon>
        <taxon>Viridiplantae</taxon>
        <taxon>Streptophyta</taxon>
        <taxon>Embryophyta</taxon>
        <taxon>Tracheophyta</taxon>
        <taxon>Spermatophyta</taxon>
        <taxon>Magnoliopsida</taxon>
        <taxon>eudicotyledons</taxon>
        <taxon>Gunneridae</taxon>
        <taxon>Pentapetalae</taxon>
        <taxon>rosids</taxon>
        <taxon>malvids</taxon>
        <taxon>Malvales</taxon>
        <taxon>Malvaceae</taxon>
        <taxon>Malvoideae</taxon>
        <taxon>Gossypium</taxon>
    </lineage>
</organism>
<gene>
    <name evidence="1" type="ORF">F383_12552</name>
</gene>
<protein>
    <submittedName>
        <fullName evidence="1">Uncharacterized protein</fullName>
    </submittedName>
</protein>
<evidence type="ECO:0000313" key="2">
    <source>
        <dbReference type="Proteomes" id="UP000032142"/>
    </source>
</evidence>
<evidence type="ECO:0000313" key="1">
    <source>
        <dbReference type="EMBL" id="KHG10226.1"/>
    </source>
</evidence>
<keyword evidence="2" id="KW-1185">Reference proteome</keyword>
<accession>A0A0B0NGP9</accession>
<name>A0A0B0NGP9_GOSAR</name>
<reference evidence="2" key="1">
    <citation type="submission" date="2014-09" db="EMBL/GenBank/DDBJ databases">
        <authorList>
            <person name="Mudge J."/>
            <person name="Ramaraj T."/>
            <person name="Lindquist I.E."/>
            <person name="Bharti A.K."/>
            <person name="Sundararajan A."/>
            <person name="Cameron C.T."/>
            <person name="Woodward J.E."/>
            <person name="May G.D."/>
            <person name="Brubaker C."/>
            <person name="Broadhvest J."/>
            <person name="Wilkins T.A."/>
        </authorList>
    </citation>
    <scope>NUCLEOTIDE SEQUENCE</scope>
    <source>
        <strain evidence="2">cv. AKA8401</strain>
    </source>
</reference>
<sequence length="17" mass="2056">MLCTIMNEYIRKAPFEP</sequence>